<accession>A0A0S2M0C8</accession>
<dbReference type="CDD" id="cd06170">
    <property type="entry name" value="LuxR_C_like"/>
    <property type="match status" value="1"/>
</dbReference>
<dbReference type="Pfam" id="PF00196">
    <property type="entry name" value="GerE"/>
    <property type="match status" value="1"/>
</dbReference>
<evidence type="ECO:0000256" key="2">
    <source>
        <dbReference type="ARBA" id="ARBA00023125"/>
    </source>
</evidence>
<evidence type="ECO:0000256" key="3">
    <source>
        <dbReference type="ARBA" id="ARBA00023163"/>
    </source>
</evidence>
<evidence type="ECO:0000256" key="4">
    <source>
        <dbReference type="SAM" id="MobiDB-lite"/>
    </source>
</evidence>
<dbReference type="GO" id="GO:0003677">
    <property type="term" value="F:DNA binding"/>
    <property type="evidence" value="ECO:0007669"/>
    <property type="project" value="UniProtKB-KW"/>
</dbReference>
<dbReference type="AlphaFoldDB" id="A0A0S2M0C8"/>
<dbReference type="SUPFAM" id="SSF46894">
    <property type="entry name" value="C-terminal effector domain of the bipartite response regulators"/>
    <property type="match status" value="1"/>
</dbReference>
<dbReference type="PRINTS" id="PR00038">
    <property type="entry name" value="HTHLUXR"/>
</dbReference>
<dbReference type="InterPro" id="IPR059106">
    <property type="entry name" value="WHD_MalT"/>
</dbReference>
<evidence type="ECO:0000313" key="6">
    <source>
        <dbReference type="EMBL" id="ALO67181.1"/>
    </source>
</evidence>
<protein>
    <recommendedName>
        <fullName evidence="5">HTH luxR-type domain-containing protein</fullName>
    </recommendedName>
</protein>
<dbReference type="Pfam" id="PF25873">
    <property type="entry name" value="WHD_MalT"/>
    <property type="match status" value="1"/>
</dbReference>
<dbReference type="PANTHER" id="PTHR44688">
    <property type="entry name" value="DNA-BINDING TRANSCRIPTIONAL ACTIVATOR DEVR_DOSR"/>
    <property type="match status" value="1"/>
</dbReference>
<dbReference type="InterPro" id="IPR041617">
    <property type="entry name" value="TPR_MalT"/>
</dbReference>
<dbReference type="PROSITE" id="PS50043">
    <property type="entry name" value="HTH_LUXR_2"/>
    <property type="match status" value="1"/>
</dbReference>
<evidence type="ECO:0000313" key="7">
    <source>
        <dbReference type="Proteomes" id="UP000059574"/>
    </source>
</evidence>
<dbReference type="InterPro" id="IPR000792">
    <property type="entry name" value="Tscrpt_reg_LuxR_C"/>
</dbReference>
<dbReference type="InterPro" id="IPR011990">
    <property type="entry name" value="TPR-like_helical_dom_sf"/>
</dbReference>
<name>A0A0S2M0C8_9MICC</name>
<evidence type="ECO:0000256" key="1">
    <source>
        <dbReference type="ARBA" id="ARBA00023015"/>
    </source>
</evidence>
<sequence>MHVVISTRADPILQLSRLRARGELVEVRAADLRFTPEETAEYFRGVPGVDLDKVDVDALSQRTEGWIAALQLAGVSLRGRSDVAEFIARFAGDDRYILDYLLEEVLAQQPAEIRSFLLHSAILDQLSGPLCDAVLGTSAASSGMRGDNMLAVLERENLFLIPLDEKRRWYRYHLLFAEMLHARLLSEEPELMPLLHGRASLWFAEQGMPSEAIGHALAARNFDRAAHLMEMAAPQIRRDRSDALFQGWLKDLPRESVRRSPVLTVFQACNLMTAGKLDDVEPYLQEAERTIAAAPIGAESPWAEVAEFQRLPATIAIYRASMAQARGDDAGTVEYAQQALALARPGDHLTRGAASGFLGLSAWARGDISTALSTFTASVASLRAADNVIDELGGTVVLADLWRSAARPTKARQLLHSALKTAQTQGLPVARAMAELHVALSELDCESGDLDSARLHIETAAGLQEHAPLTESRYRWFVASALLAWAEGAPERALDLLEQAEPLYRRGFFPNVRPIPALRARIYISQGKLLDAGDWAHDQGVTVTDQPNFPNEFDHLTLVRLLVAQHRAQPHSGAAAQAQALLEKHLVSATESGRTGSLIEIRLLLALVHEAQGQPSKAREFVDQVIAEAPEADAYLWLLRTEGKVWTEGSGRTPMAGRREGANPPERQDPASNISVLSERERQVLRLLGGELSGPQIARELFISYNTLRSHTKHIFTKLGVTDRRAAVRLARESGLI</sequence>
<feature type="compositionally biased region" description="Basic and acidic residues" evidence="4">
    <location>
        <begin position="657"/>
        <end position="669"/>
    </location>
</feature>
<evidence type="ECO:0000259" key="5">
    <source>
        <dbReference type="PROSITE" id="PS50043"/>
    </source>
</evidence>
<dbReference type="Pfam" id="PF17874">
    <property type="entry name" value="TPR_MalT"/>
    <property type="match status" value="1"/>
</dbReference>
<organism evidence="6 7">
    <name type="scientific">Arthrobacter alpinus</name>
    <dbReference type="NCBI Taxonomy" id="656366"/>
    <lineage>
        <taxon>Bacteria</taxon>
        <taxon>Bacillati</taxon>
        <taxon>Actinomycetota</taxon>
        <taxon>Actinomycetes</taxon>
        <taxon>Micrococcales</taxon>
        <taxon>Micrococcaceae</taxon>
        <taxon>Arthrobacter</taxon>
    </lineage>
</organism>
<keyword evidence="3" id="KW-0804">Transcription</keyword>
<keyword evidence="1" id="KW-0805">Transcription regulation</keyword>
<feature type="region of interest" description="Disordered" evidence="4">
    <location>
        <begin position="648"/>
        <end position="673"/>
    </location>
</feature>
<dbReference type="InterPro" id="IPR036388">
    <property type="entry name" value="WH-like_DNA-bd_sf"/>
</dbReference>
<keyword evidence="2" id="KW-0238">DNA-binding</keyword>
<dbReference type="InterPro" id="IPR016032">
    <property type="entry name" value="Sig_transdc_resp-reg_C-effctor"/>
</dbReference>
<proteinExistence type="predicted"/>
<reference evidence="6 7" key="2">
    <citation type="journal article" date="2016" name="J. Biotechnol.">
        <title>Complete genome sequence of Arthrobacter alpinus ERGS4:06, a yellow pigmented bacterium tolerant to cold and radiations isolated from Sikkim Himalaya.</title>
        <authorList>
            <person name="Kumar R."/>
            <person name="Singh D."/>
            <person name="Swarnkar M.K."/>
            <person name="Singh A.K."/>
            <person name="Kumar S."/>
        </authorList>
    </citation>
    <scope>NUCLEOTIDE SEQUENCE [LARGE SCALE GENOMIC DNA]</scope>
    <source>
        <strain evidence="6 7">ERGS4:06</strain>
    </source>
</reference>
<dbReference type="PANTHER" id="PTHR44688:SF16">
    <property type="entry name" value="DNA-BINDING TRANSCRIPTIONAL ACTIVATOR DEVR_DOSR"/>
    <property type="match status" value="1"/>
</dbReference>
<gene>
    <name evidence="6" type="ORF">AS189_12560</name>
</gene>
<feature type="domain" description="HTH luxR-type" evidence="5">
    <location>
        <begin position="670"/>
        <end position="735"/>
    </location>
</feature>
<dbReference type="EMBL" id="CP013200">
    <property type="protein sequence ID" value="ALO67181.1"/>
    <property type="molecule type" value="Genomic_DNA"/>
</dbReference>
<dbReference type="SMART" id="SM00421">
    <property type="entry name" value="HTH_LUXR"/>
    <property type="match status" value="1"/>
</dbReference>
<dbReference type="Proteomes" id="UP000059574">
    <property type="component" value="Chromosome"/>
</dbReference>
<dbReference type="GO" id="GO:0006355">
    <property type="term" value="P:regulation of DNA-templated transcription"/>
    <property type="evidence" value="ECO:0007669"/>
    <property type="project" value="InterPro"/>
</dbReference>
<dbReference type="Gene3D" id="1.25.40.10">
    <property type="entry name" value="Tetratricopeptide repeat domain"/>
    <property type="match status" value="1"/>
</dbReference>
<dbReference type="Gene3D" id="1.10.10.10">
    <property type="entry name" value="Winged helix-like DNA-binding domain superfamily/Winged helix DNA-binding domain"/>
    <property type="match status" value="1"/>
</dbReference>
<dbReference type="SUPFAM" id="SSF48452">
    <property type="entry name" value="TPR-like"/>
    <property type="match status" value="1"/>
</dbReference>
<reference evidence="7" key="1">
    <citation type="submission" date="2015-11" db="EMBL/GenBank/DDBJ databases">
        <authorList>
            <person name="Kumar R."/>
            <person name="Singh D."/>
            <person name="Swarnkar M.K."/>
            <person name="Singh A.K."/>
            <person name="Kumar S."/>
        </authorList>
    </citation>
    <scope>NUCLEOTIDE SEQUENCE [LARGE SCALE GENOMIC DNA]</scope>
    <source>
        <strain evidence="7">ERGS4:06</strain>
    </source>
</reference>